<name>A0A0A8YZJ5_ARUDO</name>
<dbReference type="AlphaFoldDB" id="A0A0A8YZJ5"/>
<evidence type="ECO:0000313" key="1">
    <source>
        <dbReference type="EMBL" id="JAD29910.1"/>
    </source>
</evidence>
<proteinExistence type="predicted"/>
<reference evidence="1" key="1">
    <citation type="submission" date="2014-09" db="EMBL/GenBank/DDBJ databases">
        <authorList>
            <person name="Magalhaes I.L.F."/>
            <person name="Oliveira U."/>
            <person name="Santos F.R."/>
            <person name="Vidigal T.H.D.A."/>
            <person name="Brescovit A.D."/>
            <person name="Santos A.J."/>
        </authorList>
    </citation>
    <scope>NUCLEOTIDE SEQUENCE</scope>
    <source>
        <tissue evidence="1">Shoot tissue taken approximately 20 cm above the soil surface</tissue>
    </source>
</reference>
<organism evidence="1">
    <name type="scientific">Arundo donax</name>
    <name type="common">Giant reed</name>
    <name type="synonym">Donax arundinaceus</name>
    <dbReference type="NCBI Taxonomy" id="35708"/>
    <lineage>
        <taxon>Eukaryota</taxon>
        <taxon>Viridiplantae</taxon>
        <taxon>Streptophyta</taxon>
        <taxon>Embryophyta</taxon>
        <taxon>Tracheophyta</taxon>
        <taxon>Spermatophyta</taxon>
        <taxon>Magnoliopsida</taxon>
        <taxon>Liliopsida</taxon>
        <taxon>Poales</taxon>
        <taxon>Poaceae</taxon>
        <taxon>PACMAD clade</taxon>
        <taxon>Arundinoideae</taxon>
        <taxon>Arundineae</taxon>
        <taxon>Arundo</taxon>
    </lineage>
</organism>
<accession>A0A0A8YZJ5</accession>
<protein>
    <submittedName>
        <fullName evidence="1">Uncharacterized protein</fullName>
    </submittedName>
</protein>
<reference evidence="1" key="2">
    <citation type="journal article" date="2015" name="Data Brief">
        <title>Shoot transcriptome of the giant reed, Arundo donax.</title>
        <authorList>
            <person name="Barrero R.A."/>
            <person name="Guerrero F.D."/>
            <person name="Moolhuijzen P."/>
            <person name="Goolsby J.A."/>
            <person name="Tidwell J."/>
            <person name="Bellgard S.E."/>
            <person name="Bellgard M.I."/>
        </authorList>
    </citation>
    <scope>NUCLEOTIDE SEQUENCE</scope>
    <source>
        <tissue evidence="1">Shoot tissue taken approximately 20 cm above the soil surface</tissue>
    </source>
</reference>
<sequence length="67" mass="7577">MFPLLRLVGSAVNIVRINIDLVHNLPFHTGNNFLVFLWSVFMKMTGFCIQNTTACSLLLDYSCANLK</sequence>
<dbReference type="EMBL" id="GBRH01267985">
    <property type="protein sequence ID" value="JAD29910.1"/>
    <property type="molecule type" value="Transcribed_RNA"/>
</dbReference>